<name>A0ABU7U1Z0_9PROT</name>
<dbReference type="SUPFAM" id="SSF46785">
    <property type="entry name" value="Winged helix' DNA-binding domain"/>
    <property type="match status" value="1"/>
</dbReference>
<dbReference type="InterPro" id="IPR030489">
    <property type="entry name" value="TR_Rrf2-type_CS"/>
</dbReference>
<dbReference type="PROSITE" id="PS01332">
    <property type="entry name" value="HTH_RRF2_1"/>
    <property type="match status" value="1"/>
</dbReference>
<comment type="caution">
    <text evidence="1">The sequence shown here is derived from an EMBL/GenBank/DDBJ whole genome shotgun (WGS) entry which is preliminary data.</text>
</comment>
<proteinExistence type="predicted"/>
<accession>A0ABU7U1Z0</accession>
<dbReference type="InterPro" id="IPR036390">
    <property type="entry name" value="WH_DNA-bd_sf"/>
</dbReference>
<dbReference type="Gene3D" id="1.10.10.10">
    <property type="entry name" value="Winged helix-like DNA-binding domain superfamily/Winged helix DNA-binding domain"/>
    <property type="match status" value="1"/>
</dbReference>
<dbReference type="PANTHER" id="PTHR33221">
    <property type="entry name" value="WINGED HELIX-TURN-HELIX TRANSCRIPTIONAL REGULATOR, RRF2 FAMILY"/>
    <property type="match status" value="1"/>
</dbReference>
<organism evidence="1 2">
    <name type="scientific">Sorlinia euscelidii</name>
    <dbReference type="NCBI Taxonomy" id="3081148"/>
    <lineage>
        <taxon>Bacteria</taxon>
        <taxon>Pseudomonadati</taxon>
        <taxon>Pseudomonadota</taxon>
        <taxon>Alphaproteobacteria</taxon>
        <taxon>Acetobacterales</taxon>
        <taxon>Acetobacteraceae</taxon>
        <taxon>Sorlinia</taxon>
    </lineage>
</organism>
<sequence length="149" mass="16860">MYLRRDRAMTAVTVMLDIAFHTGRSDLVSGVELAERTGLARRGIEPVLQTLSRSGLLESVRGPKGGYRLGRARRDISLDDIAQAVLLDEPAPMDETSNPLFREVIAPCWQTLDLRMKREMAEISLEELIRRAEKRGLRRPVEEPITFSI</sequence>
<dbReference type="Pfam" id="PF02082">
    <property type="entry name" value="Rrf2"/>
    <property type="match status" value="1"/>
</dbReference>
<dbReference type="InterPro" id="IPR036388">
    <property type="entry name" value="WH-like_DNA-bd_sf"/>
</dbReference>
<dbReference type="PROSITE" id="PS51197">
    <property type="entry name" value="HTH_RRF2_2"/>
    <property type="match status" value="1"/>
</dbReference>
<dbReference type="EMBL" id="JAWJZY010000001">
    <property type="protein sequence ID" value="MEE8657882.1"/>
    <property type="molecule type" value="Genomic_DNA"/>
</dbReference>
<gene>
    <name evidence="1" type="ORF">DOFOFD_02480</name>
</gene>
<dbReference type="RefSeq" id="WP_394818854.1">
    <property type="nucleotide sequence ID" value="NZ_JAWJZY010000001.1"/>
</dbReference>
<dbReference type="Proteomes" id="UP001312908">
    <property type="component" value="Unassembled WGS sequence"/>
</dbReference>
<protein>
    <submittedName>
        <fullName evidence="1">Rrf2 family transcriptional regulator</fullName>
    </submittedName>
</protein>
<keyword evidence="2" id="KW-1185">Reference proteome</keyword>
<dbReference type="PANTHER" id="PTHR33221:SF15">
    <property type="entry name" value="HTH-TYPE TRANSCRIPTIONAL REGULATOR YWGB-RELATED"/>
    <property type="match status" value="1"/>
</dbReference>
<reference evidence="1 2" key="1">
    <citation type="submission" date="2023-10" db="EMBL/GenBank/DDBJ databases">
        <title>Sorlinia euscelidii gen. nov., sp. nov., an acetic acid bacteria isolated from the gut of Euscelidius variegatus emitter.</title>
        <authorList>
            <person name="Michoud G."/>
            <person name="Marasco R."/>
            <person name="Seferji K."/>
            <person name="Gonella E."/>
            <person name="Garuglieri E."/>
            <person name="Alma A."/>
            <person name="Mapelli F."/>
            <person name="Borin S."/>
            <person name="Daffonchio D."/>
            <person name="Crotti E."/>
        </authorList>
    </citation>
    <scope>NUCLEOTIDE SEQUENCE [LARGE SCALE GENOMIC DNA]</scope>
    <source>
        <strain evidence="1 2">EV16P</strain>
    </source>
</reference>
<evidence type="ECO:0000313" key="2">
    <source>
        <dbReference type="Proteomes" id="UP001312908"/>
    </source>
</evidence>
<dbReference type="InterPro" id="IPR000944">
    <property type="entry name" value="Tscrpt_reg_Rrf2"/>
</dbReference>
<evidence type="ECO:0000313" key="1">
    <source>
        <dbReference type="EMBL" id="MEE8657882.1"/>
    </source>
</evidence>